<gene>
    <name evidence="3" type="ORF">FIBSPDRAFT_811001</name>
</gene>
<dbReference type="SUPFAM" id="SSF51197">
    <property type="entry name" value="Clavaminate synthase-like"/>
    <property type="match status" value="1"/>
</dbReference>
<feature type="domain" description="TauD/TfdA-like" evidence="2">
    <location>
        <begin position="113"/>
        <end position="369"/>
    </location>
</feature>
<organism evidence="3 4">
    <name type="scientific">Athelia psychrophila</name>
    <dbReference type="NCBI Taxonomy" id="1759441"/>
    <lineage>
        <taxon>Eukaryota</taxon>
        <taxon>Fungi</taxon>
        <taxon>Dikarya</taxon>
        <taxon>Basidiomycota</taxon>
        <taxon>Agaricomycotina</taxon>
        <taxon>Agaricomycetes</taxon>
        <taxon>Agaricomycetidae</taxon>
        <taxon>Atheliales</taxon>
        <taxon>Atheliaceae</taxon>
        <taxon>Athelia</taxon>
    </lineage>
</organism>
<dbReference type="InterPro" id="IPR003819">
    <property type="entry name" value="TauD/TfdA-like"/>
</dbReference>
<name>A0A166WCM5_9AGAM</name>
<dbReference type="AlphaFoldDB" id="A0A166WCM5"/>
<dbReference type="PANTHER" id="PTHR10696">
    <property type="entry name" value="GAMMA-BUTYROBETAINE HYDROXYLASE-RELATED"/>
    <property type="match status" value="1"/>
</dbReference>
<evidence type="ECO:0000313" key="4">
    <source>
        <dbReference type="Proteomes" id="UP000076532"/>
    </source>
</evidence>
<evidence type="ECO:0000256" key="1">
    <source>
        <dbReference type="ARBA" id="ARBA00023002"/>
    </source>
</evidence>
<accession>A0A166WCM5</accession>
<dbReference type="PANTHER" id="PTHR10696:SF54">
    <property type="entry name" value="FAMILY OXIDOREDUCTASE, PUTATIVE (AFU_ORTHOLOGUE AFUA_4G13850)-RELATED"/>
    <property type="match status" value="1"/>
</dbReference>
<dbReference type="Gene3D" id="3.60.130.10">
    <property type="entry name" value="Clavaminate synthase-like"/>
    <property type="match status" value="1"/>
</dbReference>
<keyword evidence="4" id="KW-1185">Reference proteome</keyword>
<protein>
    <submittedName>
        <fullName evidence="3">Clavaminate synthase-like protein</fullName>
    </submittedName>
</protein>
<dbReference type="Pfam" id="PF02668">
    <property type="entry name" value="TauD"/>
    <property type="match status" value="1"/>
</dbReference>
<keyword evidence="1" id="KW-0560">Oxidoreductase</keyword>
<sequence>MATVTVSQLTDTLKQHLNLSAPDPEIKGAKPQQPDIAYQPDRAKWEARTARRLAANPSLPSTPLPAGFPKKLESPLVWEGSDWKDEKDWVHALTPSELDEIAGALKHFRGLDKPLGLVSQATFPLPTLGPVLAGIARELHAGRGFAVLRGIPVDAYSREEVVIVYAGVSSYVGNLRGVQDARAGGVLAHIKDLSALYDARAIGSPAYTTDKQVFHTDVGDIISLLALQTAAEGGVSKISSSWRVYNHIAAHRPDLIATLSQPWPFDGFGGDPPYTARPLLGYADGKLVIQYARRALTGFQGLPRSAGIPPLSEAQAEALDTLHFLAERYALSLDFQRGDIQYVNNLSVFHARDGFRDDEAHTRHLVRLWLRNEELAWQIPAYLDASWQRQYYALDPEKQVFALEPEIRSASQGVKY</sequence>
<evidence type="ECO:0000313" key="3">
    <source>
        <dbReference type="EMBL" id="KZP33619.1"/>
    </source>
</evidence>
<dbReference type="EMBL" id="KV417482">
    <property type="protein sequence ID" value="KZP33619.1"/>
    <property type="molecule type" value="Genomic_DNA"/>
</dbReference>
<proteinExistence type="predicted"/>
<dbReference type="GO" id="GO:0016491">
    <property type="term" value="F:oxidoreductase activity"/>
    <property type="evidence" value="ECO:0007669"/>
    <property type="project" value="UniProtKB-KW"/>
</dbReference>
<dbReference type="InterPro" id="IPR042098">
    <property type="entry name" value="TauD-like_sf"/>
</dbReference>
<dbReference type="OrthoDB" id="272271at2759"/>
<evidence type="ECO:0000259" key="2">
    <source>
        <dbReference type="Pfam" id="PF02668"/>
    </source>
</evidence>
<dbReference type="STRING" id="436010.A0A166WCM5"/>
<reference evidence="3 4" key="1">
    <citation type="journal article" date="2016" name="Mol. Biol. Evol.">
        <title>Comparative Genomics of Early-Diverging Mushroom-Forming Fungi Provides Insights into the Origins of Lignocellulose Decay Capabilities.</title>
        <authorList>
            <person name="Nagy L.G."/>
            <person name="Riley R."/>
            <person name="Tritt A."/>
            <person name="Adam C."/>
            <person name="Daum C."/>
            <person name="Floudas D."/>
            <person name="Sun H."/>
            <person name="Yadav J.S."/>
            <person name="Pangilinan J."/>
            <person name="Larsson K.H."/>
            <person name="Matsuura K."/>
            <person name="Barry K."/>
            <person name="Labutti K."/>
            <person name="Kuo R."/>
            <person name="Ohm R.A."/>
            <person name="Bhattacharya S.S."/>
            <person name="Shirouzu T."/>
            <person name="Yoshinaga Y."/>
            <person name="Martin F.M."/>
            <person name="Grigoriev I.V."/>
            <person name="Hibbett D.S."/>
        </authorList>
    </citation>
    <scope>NUCLEOTIDE SEQUENCE [LARGE SCALE GENOMIC DNA]</scope>
    <source>
        <strain evidence="3 4">CBS 109695</strain>
    </source>
</reference>
<dbReference type="FunFam" id="3.60.130.10:FF:000011">
    <property type="entry name" value="Taurine catabolism dioxygenase TauD"/>
    <property type="match status" value="1"/>
</dbReference>
<dbReference type="Proteomes" id="UP000076532">
    <property type="component" value="Unassembled WGS sequence"/>
</dbReference>
<dbReference type="InterPro" id="IPR050411">
    <property type="entry name" value="AlphaKG_dependent_hydroxylases"/>
</dbReference>